<protein>
    <submittedName>
        <fullName evidence="1">Uncharacterized protein</fullName>
    </submittedName>
</protein>
<evidence type="ECO:0000313" key="2">
    <source>
        <dbReference type="Proteomes" id="UP001162501"/>
    </source>
</evidence>
<gene>
    <name evidence="1" type="ORF">MRATA1EN22A_LOCUS22311</name>
</gene>
<sequence>MALLSVARPRSQHLARVPGAEQHALSWLSKCEDAPPSVLRPCAQAPSTCVSGATPGPSASTPATSWGVVTCSSLPGAVLPPLTLLIQLLSTRRAELLHSEPVEKLDTWEDNPHKSKPRLVRWDRDAVPASSSGSQDTFTRKAELPFKALLTHSDGGLTPQLCFTQHGYLNSAMRASEGS</sequence>
<reference evidence="1" key="1">
    <citation type="submission" date="2025-03" db="EMBL/GenBank/DDBJ databases">
        <authorList>
            <consortium name="ELIXIR-Norway"/>
            <consortium name="Elixir Norway"/>
        </authorList>
    </citation>
    <scope>NUCLEOTIDE SEQUENCE</scope>
</reference>
<evidence type="ECO:0000313" key="1">
    <source>
        <dbReference type="EMBL" id="CAN0501168.1"/>
    </source>
</evidence>
<name>A0ACB1MJU4_RANTA</name>
<organism evidence="1 2">
    <name type="scientific">Rangifer tarandus platyrhynchus</name>
    <name type="common">Svalbard reindeer</name>
    <dbReference type="NCBI Taxonomy" id="3082113"/>
    <lineage>
        <taxon>Eukaryota</taxon>
        <taxon>Metazoa</taxon>
        <taxon>Chordata</taxon>
        <taxon>Craniata</taxon>
        <taxon>Vertebrata</taxon>
        <taxon>Euteleostomi</taxon>
        <taxon>Mammalia</taxon>
        <taxon>Eutheria</taxon>
        <taxon>Laurasiatheria</taxon>
        <taxon>Artiodactyla</taxon>
        <taxon>Ruminantia</taxon>
        <taxon>Pecora</taxon>
        <taxon>Cervidae</taxon>
        <taxon>Odocoileinae</taxon>
        <taxon>Rangifer</taxon>
    </lineage>
</organism>
<proteinExistence type="predicted"/>
<dbReference type="Proteomes" id="UP001162501">
    <property type="component" value="Chromosome 34"/>
</dbReference>
<accession>A0ACB1MJU4</accession>
<dbReference type="EMBL" id="OZ243562">
    <property type="protein sequence ID" value="CAN0501168.1"/>
    <property type="molecule type" value="Genomic_DNA"/>
</dbReference>